<dbReference type="EMBL" id="CP141261">
    <property type="protein sequence ID" value="WRL62534.1"/>
    <property type="molecule type" value="Genomic_DNA"/>
</dbReference>
<reference evidence="1 2" key="1">
    <citation type="submission" date="2023-12" db="EMBL/GenBank/DDBJ databases">
        <title>Blastococcus brunescens sp. nov., an actonobacterium isolated from sandstone collected in sahara desert.</title>
        <authorList>
            <person name="Gtari M."/>
            <person name="Ghodhbane F."/>
        </authorList>
    </citation>
    <scope>NUCLEOTIDE SEQUENCE [LARGE SCALE GENOMIC DNA]</scope>
    <source>
        <strain evidence="1 2">BMG 8361</strain>
    </source>
</reference>
<evidence type="ECO:0000313" key="2">
    <source>
        <dbReference type="Proteomes" id="UP001324287"/>
    </source>
</evidence>
<organism evidence="1 2">
    <name type="scientific">Blastococcus brunescens</name>
    <dbReference type="NCBI Taxonomy" id="1564165"/>
    <lineage>
        <taxon>Bacteria</taxon>
        <taxon>Bacillati</taxon>
        <taxon>Actinomycetota</taxon>
        <taxon>Actinomycetes</taxon>
        <taxon>Geodermatophilales</taxon>
        <taxon>Geodermatophilaceae</taxon>
        <taxon>Blastococcus</taxon>
    </lineage>
</organism>
<protein>
    <submittedName>
        <fullName evidence="1">Uncharacterized protein</fullName>
    </submittedName>
</protein>
<evidence type="ECO:0000313" key="1">
    <source>
        <dbReference type="EMBL" id="WRL62534.1"/>
    </source>
</evidence>
<keyword evidence="2" id="KW-1185">Reference proteome</keyword>
<proteinExistence type="predicted"/>
<accession>A0ABZ1AVQ9</accession>
<dbReference type="RefSeq" id="WP_324273888.1">
    <property type="nucleotide sequence ID" value="NZ_CP141261.1"/>
</dbReference>
<gene>
    <name evidence="1" type="ORF">U6N30_21440</name>
</gene>
<sequence>MTAVVLLFLGVAAAAVTAGVRLRRAGREPRVPASGPLRATALTTMRWRLAGLGSGVVVAVASAQQDALGRGLLLAAPWARCASWVGS</sequence>
<name>A0ABZ1AVQ9_9ACTN</name>
<dbReference type="Proteomes" id="UP001324287">
    <property type="component" value="Chromosome"/>
</dbReference>